<dbReference type="Proteomes" id="UP000243723">
    <property type="component" value="Unassembled WGS sequence"/>
</dbReference>
<feature type="repeat" description="ANK" evidence="3">
    <location>
        <begin position="125"/>
        <end position="157"/>
    </location>
</feature>
<comment type="caution">
    <text evidence="5">The sequence shown here is derived from an EMBL/GenBank/DDBJ whole genome shotgun (WGS) entry which is preliminary data.</text>
</comment>
<keyword evidence="1" id="KW-0677">Repeat</keyword>
<feature type="compositionally biased region" description="Acidic residues" evidence="4">
    <location>
        <begin position="197"/>
        <end position="207"/>
    </location>
</feature>
<name>A0A2P7YKS6_9PEZI</name>
<feature type="region of interest" description="Disordered" evidence="4">
    <location>
        <begin position="185"/>
        <end position="226"/>
    </location>
</feature>
<keyword evidence="2 3" id="KW-0040">ANK repeat</keyword>
<evidence type="ECO:0000313" key="5">
    <source>
        <dbReference type="EMBL" id="PSK36571.1"/>
    </source>
</evidence>
<gene>
    <name evidence="5" type="ORF">B9Z65_1754</name>
</gene>
<dbReference type="AlphaFoldDB" id="A0A2P7YKS6"/>
<dbReference type="SUPFAM" id="SSF48403">
    <property type="entry name" value="Ankyrin repeat"/>
    <property type="match status" value="1"/>
</dbReference>
<sequence>MQESQLFRKLHALSFNTYTITTNQSLLSMIARDDSGLRLEEDDIDDILYSVRTDDKEELGSFLKSLADKYSIAEKDVLQSSVAEHSGNTAVHFAAANGLSALLTHILQILNLPADSDYINQRNKAGNTALHWSSLNGHLETTKTLVEAGADLWVRNFAGNLAVFEAERAGKDDVVAYLLKVGGTEKETEGQSNGAEASEEVAGEDVQMDNPVEAASEDMAATNLNG</sequence>
<dbReference type="Pfam" id="PF12796">
    <property type="entry name" value="Ank_2"/>
    <property type="match status" value="1"/>
</dbReference>
<keyword evidence="6" id="KW-1185">Reference proteome</keyword>
<organism evidence="5 6">
    <name type="scientific">Elsinoe australis</name>
    <dbReference type="NCBI Taxonomy" id="40998"/>
    <lineage>
        <taxon>Eukaryota</taxon>
        <taxon>Fungi</taxon>
        <taxon>Dikarya</taxon>
        <taxon>Ascomycota</taxon>
        <taxon>Pezizomycotina</taxon>
        <taxon>Dothideomycetes</taxon>
        <taxon>Dothideomycetidae</taxon>
        <taxon>Myriangiales</taxon>
        <taxon>Elsinoaceae</taxon>
        <taxon>Elsinoe</taxon>
    </lineage>
</organism>
<dbReference type="PROSITE" id="PS50088">
    <property type="entry name" value="ANK_REPEAT"/>
    <property type="match status" value="1"/>
</dbReference>
<evidence type="ECO:0000256" key="1">
    <source>
        <dbReference type="ARBA" id="ARBA00022737"/>
    </source>
</evidence>
<dbReference type="InterPro" id="IPR002110">
    <property type="entry name" value="Ankyrin_rpt"/>
</dbReference>
<accession>A0A2P7YKS6</accession>
<dbReference type="Gene3D" id="1.25.40.20">
    <property type="entry name" value="Ankyrin repeat-containing domain"/>
    <property type="match status" value="1"/>
</dbReference>
<dbReference type="PANTHER" id="PTHR24173:SF74">
    <property type="entry name" value="ANKYRIN REPEAT DOMAIN-CONTAINING PROTEIN 16"/>
    <property type="match status" value="1"/>
</dbReference>
<dbReference type="PROSITE" id="PS50297">
    <property type="entry name" value="ANK_REP_REGION"/>
    <property type="match status" value="1"/>
</dbReference>
<evidence type="ECO:0000256" key="4">
    <source>
        <dbReference type="SAM" id="MobiDB-lite"/>
    </source>
</evidence>
<evidence type="ECO:0000256" key="2">
    <source>
        <dbReference type="ARBA" id="ARBA00023043"/>
    </source>
</evidence>
<protein>
    <submittedName>
        <fullName evidence="5">Ankyrin repeat-containing protein</fullName>
    </submittedName>
</protein>
<proteinExistence type="predicted"/>
<reference evidence="5 6" key="1">
    <citation type="submission" date="2017-05" db="EMBL/GenBank/DDBJ databases">
        <title>Draft genome sequence of Elsinoe australis.</title>
        <authorList>
            <person name="Cheng Q."/>
        </authorList>
    </citation>
    <scope>NUCLEOTIDE SEQUENCE [LARGE SCALE GENOMIC DNA]</scope>
    <source>
        <strain evidence="5 6">NL1</strain>
    </source>
</reference>
<dbReference type="SMART" id="SM00248">
    <property type="entry name" value="ANK"/>
    <property type="match status" value="3"/>
</dbReference>
<dbReference type="EMBL" id="NHZQ01000419">
    <property type="protein sequence ID" value="PSK36571.1"/>
    <property type="molecule type" value="Genomic_DNA"/>
</dbReference>
<dbReference type="OrthoDB" id="10057496at2759"/>
<dbReference type="InterPro" id="IPR036770">
    <property type="entry name" value="Ankyrin_rpt-contain_sf"/>
</dbReference>
<dbReference type="STRING" id="40998.A0A2P7YKS6"/>
<dbReference type="PANTHER" id="PTHR24173">
    <property type="entry name" value="ANKYRIN REPEAT CONTAINING"/>
    <property type="match status" value="1"/>
</dbReference>
<evidence type="ECO:0000256" key="3">
    <source>
        <dbReference type="PROSITE-ProRule" id="PRU00023"/>
    </source>
</evidence>
<evidence type="ECO:0000313" key="6">
    <source>
        <dbReference type="Proteomes" id="UP000243723"/>
    </source>
</evidence>